<dbReference type="Proteomes" id="UP000186806">
    <property type="component" value="Unassembled WGS sequence"/>
</dbReference>
<evidence type="ECO:0008006" key="3">
    <source>
        <dbReference type="Google" id="ProtNLM"/>
    </source>
</evidence>
<comment type="caution">
    <text evidence="1">The sequence shown here is derived from an EMBL/GenBank/DDBJ whole genome shotgun (WGS) entry which is preliminary data.</text>
</comment>
<sequence length="222" mass="24460">MENKTKQLTFKVKGTGDEITLKNFHAFVAGYTGRDTAAVQQHIDELAEIGVPAPKEIPTFYSVTQDHYDTSGKISKDENLTSGEVEPVYIRHAGKIYLGVGSDHTDRDLETEDIAASKLACAKPVSYQVIAVDDISSLSLDECTARSWVDNLLYQEGKLSGLRTPKNVVDLLIERTDVGDDDFICLGGTLPLLEKKFKSGGAWRVQLELPNGEILEHTYTVN</sequence>
<dbReference type="EMBL" id="MSDQ01000001">
    <property type="protein sequence ID" value="OLO13259.1"/>
    <property type="molecule type" value="Genomic_DNA"/>
</dbReference>
<keyword evidence="2" id="KW-1185">Reference proteome</keyword>
<protein>
    <recommendedName>
        <fullName evidence="3">DUF2848 domain-containing protein</fullName>
    </recommendedName>
</protein>
<organism evidence="1 2">
    <name type="scientific">Chromohalobacter japonicus</name>
    <dbReference type="NCBI Taxonomy" id="223900"/>
    <lineage>
        <taxon>Bacteria</taxon>
        <taxon>Pseudomonadati</taxon>
        <taxon>Pseudomonadota</taxon>
        <taxon>Gammaproteobacteria</taxon>
        <taxon>Oceanospirillales</taxon>
        <taxon>Halomonadaceae</taxon>
        <taxon>Chromohalobacter</taxon>
    </lineage>
</organism>
<dbReference type="RefSeq" id="WP_075367673.1">
    <property type="nucleotide sequence ID" value="NZ_MSDQ01000001.1"/>
</dbReference>
<reference evidence="1 2" key="1">
    <citation type="submission" date="2016-12" db="EMBL/GenBank/DDBJ databases">
        <title>Draft genome sequences of strains Salinicola socius SMB35, Salinicola sp. MH3R3-1 and Chromohalobacter sp. SMB17 from the Verkhnekamsk potash mining region of Russia.</title>
        <authorList>
            <person name="Mavrodi D.V."/>
            <person name="Olsson B.E."/>
            <person name="Korsakova E.S."/>
            <person name="Pyankova A."/>
            <person name="Mavrodi O.V."/>
            <person name="Plotnikova E.G."/>
        </authorList>
    </citation>
    <scope>NUCLEOTIDE SEQUENCE [LARGE SCALE GENOMIC DNA]</scope>
    <source>
        <strain evidence="1 2">SMB17</strain>
    </source>
</reference>
<dbReference type="AlphaFoldDB" id="A0A1Q8THT8"/>
<dbReference type="Pfam" id="PF11010">
    <property type="entry name" value="DUF2848"/>
    <property type="match status" value="1"/>
</dbReference>
<name>A0A1Q8THT8_9GAMM</name>
<gene>
    <name evidence="1" type="ORF">BTW10_00325</name>
</gene>
<evidence type="ECO:0000313" key="2">
    <source>
        <dbReference type="Proteomes" id="UP000186806"/>
    </source>
</evidence>
<dbReference type="InterPro" id="IPR021269">
    <property type="entry name" value="DUF2848"/>
</dbReference>
<evidence type="ECO:0000313" key="1">
    <source>
        <dbReference type="EMBL" id="OLO13259.1"/>
    </source>
</evidence>
<proteinExistence type="predicted"/>
<accession>A0A1Q8THT8</accession>